<name>A0A8S5QG37_9CAUD</name>
<reference evidence="1" key="1">
    <citation type="journal article" date="2021" name="Proc. Natl. Acad. Sci. U.S.A.">
        <title>A Catalog of Tens of Thousands of Viruses from Human Metagenomes Reveals Hidden Associations with Chronic Diseases.</title>
        <authorList>
            <person name="Tisza M.J."/>
            <person name="Buck C.B."/>
        </authorList>
    </citation>
    <scope>NUCLEOTIDE SEQUENCE</scope>
    <source>
        <strain evidence="1">CtdNl2</strain>
    </source>
</reference>
<accession>A0A8S5QG37</accession>
<proteinExistence type="predicted"/>
<protein>
    <submittedName>
        <fullName evidence="1">Uncharacterized protein</fullName>
    </submittedName>
</protein>
<organism evidence="1">
    <name type="scientific">Myoviridae sp. ctdNl2</name>
    <dbReference type="NCBI Taxonomy" id="2825140"/>
    <lineage>
        <taxon>Viruses</taxon>
        <taxon>Duplodnaviria</taxon>
        <taxon>Heunggongvirae</taxon>
        <taxon>Uroviricota</taxon>
        <taxon>Caudoviricetes</taxon>
    </lineage>
</organism>
<sequence>MICAKNNLFNCWKFLKLTKLQRNHEIRVSVIVAKAEKIS</sequence>
<dbReference type="EMBL" id="BK015652">
    <property type="protein sequence ID" value="DAE18238.1"/>
    <property type="molecule type" value="Genomic_DNA"/>
</dbReference>
<evidence type="ECO:0000313" key="1">
    <source>
        <dbReference type="EMBL" id="DAE18238.1"/>
    </source>
</evidence>